<organism evidence="2 3">
    <name type="scientific">Streptomyces carpinensis</name>
    <dbReference type="NCBI Taxonomy" id="66369"/>
    <lineage>
        <taxon>Bacteria</taxon>
        <taxon>Bacillati</taxon>
        <taxon>Actinomycetota</taxon>
        <taxon>Actinomycetes</taxon>
        <taxon>Kitasatosporales</taxon>
        <taxon>Streptomycetaceae</taxon>
        <taxon>Streptomyces</taxon>
    </lineage>
</organism>
<dbReference type="EMBL" id="JBEPCU010000623">
    <property type="protein sequence ID" value="MER6980786.1"/>
    <property type="molecule type" value="Genomic_DNA"/>
</dbReference>
<evidence type="ECO:0000256" key="1">
    <source>
        <dbReference type="SAM" id="MobiDB-lite"/>
    </source>
</evidence>
<keyword evidence="3" id="KW-1185">Reference proteome</keyword>
<sequence length="98" mass="10138">MRPSLTPPGRSQPGTRAVHFVSCDGPAGNGPRDKSGRPARKGLQGTACRTASTHASGETAVGETRGGAYHAPSLPYRKRPCGVTTPTALHLVDRPLPA</sequence>
<feature type="compositionally biased region" description="Polar residues" evidence="1">
    <location>
        <begin position="47"/>
        <end position="56"/>
    </location>
</feature>
<proteinExistence type="predicted"/>
<evidence type="ECO:0000313" key="2">
    <source>
        <dbReference type="EMBL" id="MER6980786.1"/>
    </source>
</evidence>
<comment type="caution">
    <text evidence="2">The sequence shown here is derived from an EMBL/GenBank/DDBJ whole genome shotgun (WGS) entry which is preliminary data.</text>
</comment>
<dbReference type="RefSeq" id="WP_086726588.1">
    <property type="nucleotide sequence ID" value="NZ_MUBM01000149.1"/>
</dbReference>
<gene>
    <name evidence="2" type="ORF">ABT317_28420</name>
</gene>
<dbReference type="Proteomes" id="UP001458415">
    <property type="component" value="Unassembled WGS sequence"/>
</dbReference>
<evidence type="ECO:0000313" key="3">
    <source>
        <dbReference type="Proteomes" id="UP001458415"/>
    </source>
</evidence>
<name>A0ABV1W9E0_9ACTN</name>
<accession>A0ABV1W9E0</accession>
<protein>
    <submittedName>
        <fullName evidence="2">Uncharacterized protein</fullName>
    </submittedName>
</protein>
<reference evidence="2 3" key="1">
    <citation type="submission" date="2024-06" db="EMBL/GenBank/DDBJ databases">
        <title>The Natural Products Discovery Center: Release of the First 8490 Sequenced Strains for Exploring Actinobacteria Biosynthetic Diversity.</title>
        <authorList>
            <person name="Kalkreuter E."/>
            <person name="Kautsar S.A."/>
            <person name="Yang D."/>
            <person name="Bader C.D."/>
            <person name="Teijaro C.N."/>
            <person name="Fluegel L."/>
            <person name="Davis C.M."/>
            <person name="Simpson J.R."/>
            <person name="Lauterbach L."/>
            <person name="Steele A.D."/>
            <person name="Gui C."/>
            <person name="Meng S."/>
            <person name="Li G."/>
            <person name="Viehrig K."/>
            <person name="Ye F."/>
            <person name="Su P."/>
            <person name="Kiefer A.F."/>
            <person name="Nichols A."/>
            <person name="Cepeda A.J."/>
            <person name="Yan W."/>
            <person name="Fan B."/>
            <person name="Jiang Y."/>
            <person name="Adhikari A."/>
            <person name="Zheng C.-J."/>
            <person name="Schuster L."/>
            <person name="Cowan T.M."/>
            <person name="Smanski M.J."/>
            <person name="Chevrette M.G."/>
            <person name="De Carvalho L.P.S."/>
            <person name="Shen B."/>
        </authorList>
    </citation>
    <scope>NUCLEOTIDE SEQUENCE [LARGE SCALE GENOMIC DNA]</scope>
    <source>
        <strain evidence="2 3">NPDC000634</strain>
    </source>
</reference>
<feature type="region of interest" description="Disordered" evidence="1">
    <location>
        <begin position="1"/>
        <end position="66"/>
    </location>
</feature>